<dbReference type="InterPro" id="IPR051677">
    <property type="entry name" value="AfsR-DnrI-RedD_regulator"/>
</dbReference>
<evidence type="ECO:0000256" key="3">
    <source>
        <dbReference type="ARBA" id="ARBA00023125"/>
    </source>
</evidence>
<dbReference type="Proteomes" id="UP001225605">
    <property type="component" value="Unassembled WGS sequence"/>
</dbReference>
<dbReference type="SMART" id="SM01043">
    <property type="entry name" value="BTAD"/>
    <property type="match status" value="1"/>
</dbReference>
<evidence type="ECO:0000259" key="6">
    <source>
        <dbReference type="PROSITE" id="PS51755"/>
    </source>
</evidence>
<evidence type="ECO:0000256" key="5">
    <source>
        <dbReference type="PROSITE-ProRule" id="PRU01091"/>
    </source>
</evidence>
<keyword evidence="2" id="KW-0805">Transcription regulation</keyword>
<dbReference type="InterPro" id="IPR011990">
    <property type="entry name" value="TPR-like_helical_dom_sf"/>
</dbReference>
<sequence>MTPWQHRPRAYPATQYAGTSPEREAWGRVEFGLLGAVRAVHDGRVLPVGGARARFVLATLLLNGDRPTRADVLVEALWDRPPPTARAQLHNVVSKLRAALRAAGADPVESHPGGYLLSLDGHRLDLADFRRAASRGARAAAAGRHDEAATELAAALALWRGPALADVPDEQAVEVRAALHEERLAVVEAKLRADLALGRPDAVLRDVTPELAEHPFREGLWETRVRALVAAGRRADALAACRRVRRTFADELGIEPGPGLRALEQDVLRGGEPARAARHDLPPRELPLPIGRLTGRDEPLRRIGRLLRDDGASPVVLLVGRGGVGKSALAVTAAHQAVPCFPDGQLHVDLGGSGPRPADPHLVVGRALRALGVDGGVVPQDPGRRLGLYRSLLAGRRVLLVLDDAHSERQVRPLLPGTAGCRVLVTSRGRLGALVGVERVEVPVLDAHAAVELFAHVLGRERFAAEPDAARAVVAACANLPLAVVVAAGRLAVQPHRRVAEFLDLLTRERGRLDELSVGDLDVRASITLSVDALDPPEQRLFRLLGRLEVPDWPGWVAGALLGDPAWRPGPLDRLVDLHLVEPLGADRVGQVRYRLHDLVTDVAREQEPVEPGERDAVAGVLGGWLALAAEADDRLPHGIARTADPVAAPPPAAAALAREAPADWFEAERRSLVAAVGQARRAGLADLAGALALRLSGFLWLRSYDDEWERELRLCVRDVRERGSRHLLARLLGALYDVCVQRDRFTELRDVAAEQVAAARDTDDHVLLLRALRQAGAAEARLGRFGDGERWLTDAVERARHPGVPRDLLRDCLMALGSLRHEAGVPEAAVPLLREALSLAAGVTARAELCRYRLALALTDLGDFAEAADLLHGVLTACEEMDDDLGTAYAEQALADVDLRDGRPRAAEGRLARARTVHERLGSTDGLAEVLRASADLAVLEGDWRVADTALRHALDLRRSTDNHLETARTLARLARVAGALGKDAAECPAVPDDFDPACLRVPDFYAAEQAR</sequence>
<dbReference type="InterPro" id="IPR003593">
    <property type="entry name" value="AAA+_ATPase"/>
</dbReference>
<keyword evidence="4" id="KW-0804">Transcription</keyword>
<dbReference type="PANTHER" id="PTHR35807">
    <property type="entry name" value="TRANSCRIPTIONAL REGULATOR REDD-RELATED"/>
    <property type="match status" value="1"/>
</dbReference>
<evidence type="ECO:0000313" key="7">
    <source>
        <dbReference type="EMBL" id="MDQ2588711.1"/>
    </source>
</evidence>
<dbReference type="InterPro" id="IPR027417">
    <property type="entry name" value="P-loop_NTPase"/>
</dbReference>
<dbReference type="InterPro" id="IPR036388">
    <property type="entry name" value="WH-like_DNA-bd_sf"/>
</dbReference>
<dbReference type="Pfam" id="PF03704">
    <property type="entry name" value="BTAD"/>
    <property type="match status" value="1"/>
</dbReference>
<evidence type="ECO:0000256" key="2">
    <source>
        <dbReference type="ARBA" id="ARBA00023015"/>
    </source>
</evidence>
<dbReference type="Gene3D" id="1.25.40.10">
    <property type="entry name" value="Tetratricopeptide repeat domain"/>
    <property type="match status" value="2"/>
</dbReference>
<dbReference type="PANTHER" id="PTHR35807:SF1">
    <property type="entry name" value="TRANSCRIPTIONAL REGULATOR REDD"/>
    <property type="match status" value="1"/>
</dbReference>
<evidence type="ECO:0000256" key="1">
    <source>
        <dbReference type="ARBA" id="ARBA00005820"/>
    </source>
</evidence>
<feature type="DNA-binding region" description="OmpR/PhoB-type" evidence="5">
    <location>
        <begin position="21"/>
        <end position="119"/>
    </location>
</feature>
<dbReference type="SMART" id="SM00382">
    <property type="entry name" value="AAA"/>
    <property type="match status" value="1"/>
</dbReference>
<dbReference type="SUPFAM" id="SSF52540">
    <property type="entry name" value="P-loop containing nucleoside triphosphate hydrolases"/>
    <property type="match status" value="1"/>
</dbReference>
<dbReference type="InterPro" id="IPR016032">
    <property type="entry name" value="Sig_transdc_resp-reg_C-effctor"/>
</dbReference>
<comment type="similarity">
    <text evidence="1">Belongs to the AfsR/DnrI/RedD regulatory family.</text>
</comment>
<dbReference type="Gene3D" id="1.10.10.10">
    <property type="entry name" value="Winged helix-like DNA-binding domain superfamily/Winged helix DNA-binding domain"/>
    <property type="match status" value="1"/>
</dbReference>
<dbReference type="SUPFAM" id="SSF46894">
    <property type="entry name" value="C-terminal effector domain of the bipartite response regulators"/>
    <property type="match status" value="1"/>
</dbReference>
<organism evidence="7 8">
    <name type="scientific">Saccharothrix yanglingensis</name>
    <dbReference type="NCBI Taxonomy" id="659496"/>
    <lineage>
        <taxon>Bacteria</taxon>
        <taxon>Bacillati</taxon>
        <taxon>Actinomycetota</taxon>
        <taxon>Actinomycetes</taxon>
        <taxon>Pseudonocardiales</taxon>
        <taxon>Pseudonocardiaceae</taxon>
        <taxon>Saccharothrix</taxon>
    </lineage>
</organism>
<dbReference type="SUPFAM" id="SSF48452">
    <property type="entry name" value="TPR-like"/>
    <property type="match status" value="2"/>
</dbReference>
<protein>
    <recommendedName>
        <fullName evidence="6">OmpR/PhoB-type domain-containing protein</fullName>
    </recommendedName>
</protein>
<dbReference type="InterPro" id="IPR005158">
    <property type="entry name" value="BTAD"/>
</dbReference>
<dbReference type="PRINTS" id="PR00364">
    <property type="entry name" value="DISEASERSIST"/>
</dbReference>
<dbReference type="PROSITE" id="PS51755">
    <property type="entry name" value="OMPR_PHOB"/>
    <property type="match status" value="1"/>
</dbReference>
<reference evidence="7 8" key="1">
    <citation type="submission" date="2017-06" db="EMBL/GenBank/DDBJ databases">
        <title>Cultured bacterium strain Saccharothrix yanglingensis Hhs.015.</title>
        <authorList>
            <person name="Xia Y."/>
        </authorList>
    </citation>
    <scope>NUCLEOTIDE SEQUENCE [LARGE SCALE GENOMIC DNA]</scope>
    <source>
        <strain evidence="7 8">Hhs.015</strain>
    </source>
</reference>
<name>A0ABU0X9S9_9PSEU</name>
<dbReference type="InterPro" id="IPR002182">
    <property type="entry name" value="NB-ARC"/>
</dbReference>
<keyword evidence="3 5" id="KW-0238">DNA-binding</keyword>
<gene>
    <name evidence="7" type="ORF">CKY47_33140</name>
</gene>
<feature type="domain" description="OmpR/PhoB-type" evidence="6">
    <location>
        <begin position="21"/>
        <end position="119"/>
    </location>
</feature>
<dbReference type="CDD" id="cd15831">
    <property type="entry name" value="BTAD"/>
    <property type="match status" value="1"/>
</dbReference>
<dbReference type="Pfam" id="PF00931">
    <property type="entry name" value="NB-ARC"/>
    <property type="match status" value="1"/>
</dbReference>
<dbReference type="EMBL" id="NSDM01000021">
    <property type="protein sequence ID" value="MDQ2588711.1"/>
    <property type="molecule type" value="Genomic_DNA"/>
</dbReference>
<proteinExistence type="inferred from homology"/>
<keyword evidence="8" id="KW-1185">Reference proteome</keyword>
<dbReference type="Gene3D" id="3.40.50.300">
    <property type="entry name" value="P-loop containing nucleotide triphosphate hydrolases"/>
    <property type="match status" value="1"/>
</dbReference>
<evidence type="ECO:0000313" key="8">
    <source>
        <dbReference type="Proteomes" id="UP001225605"/>
    </source>
</evidence>
<dbReference type="InterPro" id="IPR001867">
    <property type="entry name" value="OmpR/PhoB-type_DNA-bd"/>
</dbReference>
<evidence type="ECO:0000256" key="4">
    <source>
        <dbReference type="ARBA" id="ARBA00023163"/>
    </source>
</evidence>
<comment type="caution">
    <text evidence="7">The sequence shown here is derived from an EMBL/GenBank/DDBJ whole genome shotgun (WGS) entry which is preliminary data.</text>
</comment>
<accession>A0ABU0X9S9</accession>
<dbReference type="SMART" id="SM00862">
    <property type="entry name" value="Trans_reg_C"/>
    <property type="match status" value="1"/>
</dbReference>